<keyword evidence="1" id="KW-0472">Membrane</keyword>
<organism evidence="3 4">
    <name type="scientific">Candidatus Staskawiczbacteria bacterium RIFOXYB1_FULL_37_44</name>
    <dbReference type="NCBI Taxonomy" id="1802223"/>
    <lineage>
        <taxon>Bacteria</taxon>
        <taxon>Candidatus Staskawicziibacteriota</taxon>
    </lineage>
</organism>
<keyword evidence="1" id="KW-1133">Transmembrane helix</keyword>
<comment type="caution">
    <text evidence="3">The sequence shown here is derived from an EMBL/GenBank/DDBJ whole genome shotgun (WGS) entry which is preliminary data.</text>
</comment>
<dbReference type="InterPro" id="IPR043712">
    <property type="entry name" value="DUF5652"/>
</dbReference>
<feature type="transmembrane region" description="Helical" evidence="1">
    <location>
        <begin position="46"/>
        <end position="67"/>
    </location>
</feature>
<dbReference type="EMBL" id="MHPJ01000001">
    <property type="protein sequence ID" value="OGZ79637.1"/>
    <property type="molecule type" value="Genomic_DNA"/>
</dbReference>
<evidence type="ECO:0000259" key="2">
    <source>
        <dbReference type="Pfam" id="PF18893"/>
    </source>
</evidence>
<reference evidence="3 4" key="1">
    <citation type="journal article" date="2016" name="Nat. Commun.">
        <title>Thousands of microbial genomes shed light on interconnected biogeochemical processes in an aquifer system.</title>
        <authorList>
            <person name="Anantharaman K."/>
            <person name="Brown C.T."/>
            <person name="Hug L.A."/>
            <person name="Sharon I."/>
            <person name="Castelle C.J."/>
            <person name="Probst A.J."/>
            <person name="Thomas B.C."/>
            <person name="Singh A."/>
            <person name="Wilkins M.J."/>
            <person name="Karaoz U."/>
            <person name="Brodie E.L."/>
            <person name="Williams K.H."/>
            <person name="Hubbard S.S."/>
            <person name="Banfield J.F."/>
        </authorList>
    </citation>
    <scope>NUCLEOTIDE SEQUENCE [LARGE SCALE GENOMIC DNA]</scope>
</reference>
<evidence type="ECO:0000256" key="1">
    <source>
        <dbReference type="SAM" id="Phobius"/>
    </source>
</evidence>
<gene>
    <name evidence="3" type="ORF">A2358_01580</name>
</gene>
<protein>
    <recommendedName>
        <fullName evidence="2">DUF5652 domain-containing protein</fullName>
    </recommendedName>
</protein>
<feature type="transmembrane region" description="Helical" evidence="1">
    <location>
        <begin position="12"/>
        <end position="34"/>
    </location>
</feature>
<evidence type="ECO:0000313" key="4">
    <source>
        <dbReference type="Proteomes" id="UP000178650"/>
    </source>
</evidence>
<keyword evidence="1" id="KW-0812">Transmembrane</keyword>
<accession>A0A1G2IYE0</accession>
<dbReference type="AlphaFoldDB" id="A0A1G2IYE0"/>
<dbReference type="Pfam" id="PF18893">
    <property type="entry name" value="DUF5652"/>
    <property type="match status" value="1"/>
</dbReference>
<dbReference type="Proteomes" id="UP000178650">
    <property type="component" value="Unassembled WGS sequence"/>
</dbReference>
<name>A0A1G2IYE0_9BACT</name>
<proteinExistence type="predicted"/>
<sequence>MFEPYQDVINIIGLTSFTALFVMLAVWTAIWKGIALWKAARNGSKGWYIAMLIINTAGILEILYIFLFSKKNKNNPVA</sequence>
<dbReference type="STRING" id="1802223.A2358_01580"/>
<evidence type="ECO:0000313" key="3">
    <source>
        <dbReference type="EMBL" id="OGZ79637.1"/>
    </source>
</evidence>
<feature type="domain" description="DUF5652" evidence="2">
    <location>
        <begin position="17"/>
        <end position="75"/>
    </location>
</feature>